<feature type="chain" id="PRO_5013224315" evidence="2">
    <location>
        <begin position="23"/>
        <end position="185"/>
    </location>
</feature>
<protein>
    <submittedName>
        <fullName evidence="4">Thiol-disulfide isomerase or thioredoxin</fullName>
    </submittedName>
</protein>
<keyword evidence="1" id="KW-0676">Redox-active center</keyword>
<keyword evidence="5" id="KW-1185">Reference proteome</keyword>
<dbReference type="InterPro" id="IPR013766">
    <property type="entry name" value="Thioredoxin_domain"/>
</dbReference>
<keyword evidence="2" id="KW-0732">Signal</keyword>
<dbReference type="SUPFAM" id="SSF52833">
    <property type="entry name" value="Thioredoxin-like"/>
    <property type="match status" value="1"/>
</dbReference>
<feature type="domain" description="Thioredoxin" evidence="3">
    <location>
        <begin position="41"/>
        <end position="185"/>
    </location>
</feature>
<dbReference type="InterPro" id="IPR036249">
    <property type="entry name" value="Thioredoxin-like_sf"/>
</dbReference>
<gene>
    <name evidence="4" type="ORF">SAMN05421759_101220</name>
</gene>
<organism evidence="4 5">
    <name type="scientific">Roseivivax lentus</name>
    <dbReference type="NCBI Taxonomy" id="633194"/>
    <lineage>
        <taxon>Bacteria</taxon>
        <taxon>Pseudomonadati</taxon>
        <taxon>Pseudomonadota</taxon>
        <taxon>Alphaproteobacteria</taxon>
        <taxon>Rhodobacterales</taxon>
        <taxon>Roseobacteraceae</taxon>
        <taxon>Roseivivax</taxon>
    </lineage>
</organism>
<name>A0A1N7JTQ9_9RHOB</name>
<dbReference type="GO" id="GO:0016209">
    <property type="term" value="F:antioxidant activity"/>
    <property type="evidence" value="ECO:0007669"/>
    <property type="project" value="InterPro"/>
</dbReference>
<dbReference type="OrthoDB" id="9799347at2"/>
<evidence type="ECO:0000256" key="1">
    <source>
        <dbReference type="ARBA" id="ARBA00023284"/>
    </source>
</evidence>
<evidence type="ECO:0000256" key="2">
    <source>
        <dbReference type="SAM" id="SignalP"/>
    </source>
</evidence>
<dbReference type="PROSITE" id="PS51352">
    <property type="entry name" value="THIOREDOXIN_2"/>
    <property type="match status" value="1"/>
</dbReference>
<keyword evidence="4" id="KW-0413">Isomerase</keyword>
<dbReference type="InterPro" id="IPR000866">
    <property type="entry name" value="AhpC/TSA"/>
</dbReference>
<accession>A0A1N7JTQ9</accession>
<feature type="signal peptide" evidence="2">
    <location>
        <begin position="1"/>
        <end position="22"/>
    </location>
</feature>
<dbReference type="GO" id="GO:0016853">
    <property type="term" value="F:isomerase activity"/>
    <property type="evidence" value="ECO:0007669"/>
    <property type="project" value="UniProtKB-KW"/>
</dbReference>
<dbReference type="PROSITE" id="PS00194">
    <property type="entry name" value="THIOREDOXIN_1"/>
    <property type="match status" value="1"/>
</dbReference>
<dbReference type="InterPro" id="IPR050553">
    <property type="entry name" value="Thioredoxin_ResA/DsbE_sf"/>
</dbReference>
<dbReference type="Proteomes" id="UP000186684">
    <property type="component" value="Unassembled WGS sequence"/>
</dbReference>
<dbReference type="Gene3D" id="3.40.30.10">
    <property type="entry name" value="Glutaredoxin"/>
    <property type="match status" value="1"/>
</dbReference>
<dbReference type="RefSeq" id="WP_076444141.1">
    <property type="nucleotide sequence ID" value="NZ_FTOQ01000001.1"/>
</dbReference>
<dbReference type="CDD" id="cd02966">
    <property type="entry name" value="TlpA_like_family"/>
    <property type="match status" value="1"/>
</dbReference>
<evidence type="ECO:0000259" key="3">
    <source>
        <dbReference type="PROSITE" id="PS51352"/>
    </source>
</evidence>
<dbReference type="PANTHER" id="PTHR42852:SF18">
    <property type="entry name" value="CHROMOSOME UNDETERMINED SCAFFOLD_47, WHOLE GENOME SHOTGUN SEQUENCE"/>
    <property type="match status" value="1"/>
</dbReference>
<dbReference type="Pfam" id="PF00578">
    <property type="entry name" value="AhpC-TSA"/>
    <property type="match status" value="1"/>
</dbReference>
<dbReference type="PANTHER" id="PTHR42852">
    <property type="entry name" value="THIOL:DISULFIDE INTERCHANGE PROTEIN DSBE"/>
    <property type="match status" value="1"/>
</dbReference>
<dbReference type="GO" id="GO:0015036">
    <property type="term" value="F:disulfide oxidoreductase activity"/>
    <property type="evidence" value="ECO:0007669"/>
    <property type="project" value="UniProtKB-ARBA"/>
</dbReference>
<evidence type="ECO:0000313" key="4">
    <source>
        <dbReference type="EMBL" id="SIS52742.1"/>
    </source>
</evidence>
<sequence length="185" mass="19889">MIKALGALVYTAALVLAIPAAAEITALSDMRDGDMKKLNLHSEAKPVGTADFQTFDGDPLNLSDYQGKWALVNFWATWCAPCRKEMPQLSELQTELGGADFEVVTIATGRNPPPAMEAFFDEIGVDNLPLHRDPGSTLARQMAVLGLPITVLIDPEGREVARLTGDANWASDPAKALLRAAIDSQ</sequence>
<evidence type="ECO:0000313" key="5">
    <source>
        <dbReference type="Proteomes" id="UP000186684"/>
    </source>
</evidence>
<proteinExistence type="predicted"/>
<dbReference type="InterPro" id="IPR017937">
    <property type="entry name" value="Thioredoxin_CS"/>
</dbReference>
<reference evidence="5" key="1">
    <citation type="submission" date="2017-01" db="EMBL/GenBank/DDBJ databases">
        <authorList>
            <person name="Varghese N."/>
            <person name="Submissions S."/>
        </authorList>
    </citation>
    <scope>NUCLEOTIDE SEQUENCE [LARGE SCALE GENOMIC DNA]</scope>
    <source>
        <strain evidence="5">DSM 29430</strain>
    </source>
</reference>
<dbReference type="AlphaFoldDB" id="A0A1N7JTQ9"/>
<dbReference type="STRING" id="633194.SAMN05421759_101220"/>
<dbReference type="EMBL" id="FTOQ01000001">
    <property type="protein sequence ID" value="SIS52742.1"/>
    <property type="molecule type" value="Genomic_DNA"/>
</dbReference>